<dbReference type="Gene3D" id="2.170.130.10">
    <property type="entry name" value="TonB-dependent receptor, plug domain"/>
    <property type="match status" value="1"/>
</dbReference>
<name>A0ABW4X386_9BACT</name>
<evidence type="ECO:0000256" key="2">
    <source>
        <dbReference type="ARBA" id="ARBA00022448"/>
    </source>
</evidence>
<dbReference type="Pfam" id="PF07715">
    <property type="entry name" value="Plug"/>
    <property type="match status" value="1"/>
</dbReference>
<dbReference type="Proteomes" id="UP001597369">
    <property type="component" value="Unassembled WGS sequence"/>
</dbReference>
<evidence type="ECO:0000313" key="14">
    <source>
        <dbReference type="Proteomes" id="UP001597369"/>
    </source>
</evidence>
<dbReference type="Pfam" id="PF00593">
    <property type="entry name" value="TonB_dep_Rec_b-barrel"/>
    <property type="match status" value="1"/>
</dbReference>
<dbReference type="SUPFAM" id="SSF56935">
    <property type="entry name" value="Porins"/>
    <property type="match status" value="1"/>
</dbReference>
<dbReference type="InterPro" id="IPR037066">
    <property type="entry name" value="Plug_dom_sf"/>
</dbReference>
<protein>
    <submittedName>
        <fullName evidence="13">SusC/RagA family TonB-linked outer membrane protein</fullName>
    </submittedName>
</protein>
<dbReference type="NCBIfam" id="TIGR04057">
    <property type="entry name" value="SusC_RagA_signa"/>
    <property type="match status" value="1"/>
</dbReference>
<dbReference type="RefSeq" id="WP_229962045.1">
    <property type="nucleotide sequence ID" value="NZ_JAJJWI010000018.1"/>
</dbReference>
<dbReference type="InterPro" id="IPR023996">
    <property type="entry name" value="TonB-dep_OMP_SusC/RagA"/>
</dbReference>
<comment type="caution">
    <text evidence="13">The sequence shown here is derived from an EMBL/GenBank/DDBJ whole genome shotgun (WGS) entry which is preliminary data.</text>
</comment>
<evidence type="ECO:0000256" key="10">
    <source>
        <dbReference type="SAM" id="SignalP"/>
    </source>
</evidence>
<proteinExistence type="inferred from homology"/>
<evidence type="ECO:0000256" key="4">
    <source>
        <dbReference type="ARBA" id="ARBA00022692"/>
    </source>
</evidence>
<keyword evidence="10" id="KW-0732">Signal</keyword>
<feature type="signal peptide" evidence="10">
    <location>
        <begin position="1"/>
        <end position="20"/>
    </location>
</feature>
<keyword evidence="5 9" id="KW-0798">TonB box</keyword>
<organism evidence="13 14">
    <name type="scientific">Pontibacter silvestris</name>
    <dbReference type="NCBI Taxonomy" id="2305183"/>
    <lineage>
        <taxon>Bacteria</taxon>
        <taxon>Pseudomonadati</taxon>
        <taxon>Bacteroidota</taxon>
        <taxon>Cytophagia</taxon>
        <taxon>Cytophagales</taxon>
        <taxon>Hymenobacteraceae</taxon>
        <taxon>Pontibacter</taxon>
    </lineage>
</organism>
<keyword evidence="6 8" id="KW-0472">Membrane</keyword>
<evidence type="ECO:0000313" key="13">
    <source>
        <dbReference type="EMBL" id="MFD2069453.1"/>
    </source>
</evidence>
<keyword evidence="7 8" id="KW-0998">Cell outer membrane</keyword>
<dbReference type="EMBL" id="JBHUHV010000060">
    <property type="protein sequence ID" value="MFD2069453.1"/>
    <property type="molecule type" value="Genomic_DNA"/>
</dbReference>
<dbReference type="InterPro" id="IPR012910">
    <property type="entry name" value="Plug_dom"/>
</dbReference>
<dbReference type="InterPro" id="IPR008969">
    <property type="entry name" value="CarboxyPept-like_regulatory"/>
</dbReference>
<feature type="chain" id="PRO_5046794004" evidence="10">
    <location>
        <begin position="21"/>
        <end position="999"/>
    </location>
</feature>
<keyword evidence="2 8" id="KW-0813">Transport</keyword>
<dbReference type="InterPro" id="IPR036942">
    <property type="entry name" value="Beta-barrel_TonB_sf"/>
</dbReference>
<dbReference type="Gene3D" id="2.60.40.1120">
    <property type="entry name" value="Carboxypeptidase-like, regulatory domain"/>
    <property type="match status" value="1"/>
</dbReference>
<comment type="similarity">
    <text evidence="8 9">Belongs to the TonB-dependent receptor family.</text>
</comment>
<gene>
    <name evidence="13" type="ORF">ACFSKU_21405</name>
</gene>
<dbReference type="Gene3D" id="2.40.170.20">
    <property type="entry name" value="TonB-dependent receptor, beta-barrel domain"/>
    <property type="match status" value="1"/>
</dbReference>
<evidence type="ECO:0000259" key="12">
    <source>
        <dbReference type="Pfam" id="PF07715"/>
    </source>
</evidence>
<sequence length="999" mass="110424">MDKKLLLLLLCLLTFNLLFAQEQGNITVSGKVTDASTGQPLIGASVQVKGTTQGAQTDVEGNFTVNAPANGTLIVNYLGYDQREIAINNNSTLNVQLGMATNELEQVVVVGYGVQEKRDVTGSIASVEGEEIARQSSQNPVSSLQGKVAGVTITNNGQPGASPQIRIRGTGSALGGSDPLYVVDGTFVQDLSFLNPNDIESIEVLKDASSAAIYGIRAANGVVLVTTKRGKAGQTRINYNGFVGVQQATNKLEMANAQEYAALINEKEGTNLVGTDYPTTDWYDQILQTATIHNHQISASGGSEKATYYLSAGYLNQEGIVKGNDYERITARLQTDIKLSDNVKIGYNTIFYNYNSNDIPGDIFYQAYVAPPVVPVREANGWYGDPNNPGTYNLGSFGNPQAALDWFNRESQGQRLTGNAFGEVNFLKDFTFRTSLGINYGIEEYRSYTSQDSLTSTQFAERSLLEKSRDKTTSWLWENTLTYSKTFGDHDITALVGTSAQQDRRERMRGFANDVDYNTEANLYLSLGDPGSFRIINGGADDDSTALERFNSYFGRVNYSYKDRYLLTAMLRYDGSSKFPKDNRWDYFPSIGLGWRVTEEPFMQDQTVINNLKLKASWGKLGNNNIPANIYNLQVSRPGRYIYTFGGVPYLGASIATSVPTQLLWEVVKETDLGAEFGLLNNRLTVEADWYNKETENAIYGIVGIGSLGLSGEIRGNYASFRNRGFELAANWQDDASDDFSYNVGFNFSVNKNEVTDLQTGNVSLYSGNLPVGGYQVSVTRIGDPIGSFYGYEVDGIFQNEQEIAESLQPTAEPGYFRYRDLNDDGVIDQRDRTIIGNPNPGFTYAINTGFRYKSFDLQLDIQGVADVDIYNANRNVRVGNENFDQDFFQNRWHGAGTSNTYPSAALIGPNLDPNSFYVEKGDYIRIRNVQVGYNLPTDLVNKWKMQNLRIYVNAQNPVTFFNYNGFSPEVGGAPISQGIDRNVYPLSATYNFGVNVTF</sequence>
<feature type="domain" description="TonB-dependent receptor plug" evidence="12">
    <location>
        <begin position="117"/>
        <end position="222"/>
    </location>
</feature>
<dbReference type="InterPro" id="IPR000531">
    <property type="entry name" value="Beta-barrel_TonB"/>
</dbReference>
<evidence type="ECO:0000256" key="6">
    <source>
        <dbReference type="ARBA" id="ARBA00023136"/>
    </source>
</evidence>
<dbReference type="Pfam" id="PF13715">
    <property type="entry name" value="CarbopepD_reg_2"/>
    <property type="match status" value="1"/>
</dbReference>
<dbReference type="InterPro" id="IPR023997">
    <property type="entry name" value="TonB-dep_OMP_SusC/RagA_CS"/>
</dbReference>
<dbReference type="NCBIfam" id="TIGR04056">
    <property type="entry name" value="OMP_RagA_SusC"/>
    <property type="match status" value="1"/>
</dbReference>
<evidence type="ECO:0000256" key="8">
    <source>
        <dbReference type="PROSITE-ProRule" id="PRU01360"/>
    </source>
</evidence>
<evidence type="ECO:0000256" key="7">
    <source>
        <dbReference type="ARBA" id="ARBA00023237"/>
    </source>
</evidence>
<dbReference type="SUPFAM" id="SSF49464">
    <property type="entry name" value="Carboxypeptidase regulatory domain-like"/>
    <property type="match status" value="1"/>
</dbReference>
<evidence type="ECO:0000256" key="3">
    <source>
        <dbReference type="ARBA" id="ARBA00022452"/>
    </source>
</evidence>
<keyword evidence="3 8" id="KW-1134">Transmembrane beta strand</keyword>
<comment type="subcellular location">
    <subcellularLocation>
        <location evidence="1 8">Cell outer membrane</location>
        <topology evidence="1 8">Multi-pass membrane protein</topology>
    </subcellularLocation>
</comment>
<dbReference type="PROSITE" id="PS52016">
    <property type="entry name" value="TONB_DEPENDENT_REC_3"/>
    <property type="match status" value="1"/>
</dbReference>
<accession>A0ABW4X386</accession>
<evidence type="ECO:0000256" key="5">
    <source>
        <dbReference type="ARBA" id="ARBA00023077"/>
    </source>
</evidence>
<reference evidence="14" key="1">
    <citation type="journal article" date="2019" name="Int. J. Syst. Evol. Microbiol.">
        <title>The Global Catalogue of Microorganisms (GCM) 10K type strain sequencing project: providing services to taxonomists for standard genome sequencing and annotation.</title>
        <authorList>
            <consortium name="The Broad Institute Genomics Platform"/>
            <consortium name="The Broad Institute Genome Sequencing Center for Infectious Disease"/>
            <person name="Wu L."/>
            <person name="Ma J."/>
        </authorList>
    </citation>
    <scope>NUCLEOTIDE SEQUENCE [LARGE SCALE GENOMIC DNA]</scope>
    <source>
        <strain evidence="14">JCM 16545</strain>
    </source>
</reference>
<evidence type="ECO:0000256" key="9">
    <source>
        <dbReference type="RuleBase" id="RU003357"/>
    </source>
</evidence>
<feature type="domain" description="TonB-dependent receptor-like beta-barrel" evidence="11">
    <location>
        <begin position="381"/>
        <end position="957"/>
    </location>
</feature>
<keyword evidence="14" id="KW-1185">Reference proteome</keyword>
<evidence type="ECO:0000259" key="11">
    <source>
        <dbReference type="Pfam" id="PF00593"/>
    </source>
</evidence>
<evidence type="ECO:0000256" key="1">
    <source>
        <dbReference type="ARBA" id="ARBA00004571"/>
    </source>
</evidence>
<dbReference type="InterPro" id="IPR039426">
    <property type="entry name" value="TonB-dep_rcpt-like"/>
</dbReference>
<keyword evidence="4 8" id="KW-0812">Transmembrane</keyword>